<organism evidence="1 2">
    <name type="scientific">Cannabis sativa</name>
    <name type="common">Hemp</name>
    <name type="synonym">Marijuana</name>
    <dbReference type="NCBI Taxonomy" id="3483"/>
    <lineage>
        <taxon>Eukaryota</taxon>
        <taxon>Viridiplantae</taxon>
        <taxon>Streptophyta</taxon>
        <taxon>Embryophyta</taxon>
        <taxon>Tracheophyta</taxon>
        <taxon>Spermatophyta</taxon>
        <taxon>Magnoliopsida</taxon>
        <taxon>eudicotyledons</taxon>
        <taxon>Gunneridae</taxon>
        <taxon>Pentapetalae</taxon>
        <taxon>rosids</taxon>
        <taxon>fabids</taxon>
        <taxon>Rosales</taxon>
        <taxon>Cannabaceae</taxon>
        <taxon>Cannabis</taxon>
    </lineage>
</organism>
<gene>
    <name evidence="1" type="ORF">G4B88_003640</name>
</gene>
<dbReference type="EMBL" id="JAATIQ010000916">
    <property type="protein sequence ID" value="KAF4346767.1"/>
    <property type="molecule type" value="Genomic_DNA"/>
</dbReference>
<evidence type="ECO:0000313" key="1">
    <source>
        <dbReference type="EMBL" id="KAF4346767.1"/>
    </source>
</evidence>
<reference evidence="1 2" key="1">
    <citation type="journal article" date="2020" name="bioRxiv">
        <title>Sequence and annotation of 42 cannabis genomes reveals extensive copy number variation in cannabinoid synthesis and pathogen resistance genes.</title>
        <authorList>
            <person name="Mckernan K.J."/>
            <person name="Helbert Y."/>
            <person name="Kane L.T."/>
            <person name="Ebling H."/>
            <person name="Zhang L."/>
            <person name="Liu B."/>
            <person name="Eaton Z."/>
            <person name="Mclaughlin S."/>
            <person name="Kingan S."/>
            <person name="Baybayan P."/>
            <person name="Concepcion G."/>
            <person name="Jordan M."/>
            <person name="Riva A."/>
            <person name="Barbazuk W."/>
            <person name="Harkins T."/>
        </authorList>
    </citation>
    <scope>NUCLEOTIDE SEQUENCE [LARGE SCALE GENOMIC DNA]</scope>
    <source>
        <strain evidence="2">cv. Jamaican Lion 4</strain>
        <tissue evidence="1">Leaf</tissue>
    </source>
</reference>
<sequence>YKSDETLKYYWCFHKQIIKLFKPYHHYLPHGIPTNSTLFPSRSLFSFYAYFGEHTLEADQLLLRVLFVGTDQLSRGQTSNN</sequence>
<comment type="caution">
    <text evidence="1">The sequence shown here is derived from an EMBL/GenBank/DDBJ whole genome shotgun (WGS) entry which is preliminary data.</text>
</comment>
<keyword evidence="2" id="KW-1185">Reference proteome</keyword>
<feature type="non-terminal residue" evidence="1">
    <location>
        <position position="1"/>
    </location>
</feature>
<name>A0A7J6DKY1_CANSA</name>
<protein>
    <submittedName>
        <fullName evidence="1">Uncharacterized protein</fullName>
    </submittedName>
</protein>
<dbReference type="AlphaFoldDB" id="A0A7J6DKY1"/>
<accession>A0A7J6DKY1</accession>
<proteinExistence type="predicted"/>
<evidence type="ECO:0000313" key="2">
    <source>
        <dbReference type="Proteomes" id="UP000583929"/>
    </source>
</evidence>
<dbReference type="Proteomes" id="UP000583929">
    <property type="component" value="Unassembled WGS sequence"/>
</dbReference>